<sequence>MKVISWGWVGDEKILGGYPVLLFYFVLFLNYFLKKDIKVGIGNR</sequence>
<keyword evidence="1" id="KW-0812">Transmembrane</keyword>
<dbReference type="PATRIC" id="fig|1094552.3.peg.820"/>
<organism evidence="2 3">
    <name type="scientific">Bartonella birtlesii LL-WM9</name>
    <dbReference type="NCBI Taxonomy" id="1094552"/>
    <lineage>
        <taxon>Bacteria</taxon>
        <taxon>Pseudomonadati</taxon>
        <taxon>Pseudomonadota</taxon>
        <taxon>Alphaproteobacteria</taxon>
        <taxon>Hyphomicrobiales</taxon>
        <taxon>Bartonellaceae</taxon>
        <taxon>Bartonella</taxon>
    </lineage>
</organism>
<gene>
    <name evidence="2" type="ORF">ME7_00780</name>
</gene>
<dbReference type="AlphaFoldDB" id="J0YPV6"/>
<dbReference type="HOGENOM" id="CLU_3212887_0_0_5"/>
<dbReference type="Proteomes" id="UP000008748">
    <property type="component" value="Unassembled WGS sequence"/>
</dbReference>
<keyword evidence="3" id="KW-1185">Reference proteome</keyword>
<dbReference type="EMBL" id="AIMC01000011">
    <property type="protein sequence ID" value="EJF76748.1"/>
    <property type="molecule type" value="Genomic_DNA"/>
</dbReference>
<accession>J0YPV6</accession>
<reference evidence="2 3" key="1">
    <citation type="submission" date="2012-03" db="EMBL/GenBank/DDBJ databases">
        <title>The Genome Sequence of Bartonella birtlesii LL-WM9.</title>
        <authorList>
            <consortium name="The Broad Institute Genome Sequencing Platform"/>
            <consortium name="The Broad Institute Genome Sequencing Center for Infectious Disease"/>
            <person name="Feldgarden M."/>
            <person name="Kirby J."/>
            <person name="Kosoy M."/>
            <person name="Birtles R."/>
            <person name="Probert W.S."/>
            <person name="Chiaraviglio L."/>
            <person name="Young S.K."/>
            <person name="Zeng Q."/>
            <person name="Gargeya S."/>
            <person name="Fitzgerald M."/>
            <person name="Haas B."/>
            <person name="Abouelleil A."/>
            <person name="Alvarado L."/>
            <person name="Arachchi H.M."/>
            <person name="Berlin A."/>
            <person name="Chapman S.B."/>
            <person name="Gearin G."/>
            <person name="Goldberg J."/>
            <person name="Griggs A."/>
            <person name="Gujja S."/>
            <person name="Hansen M."/>
            <person name="Heiman D."/>
            <person name="Howarth C."/>
            <person name="Larimer J."/>
            <person name="Lui A."/>
            <person name="MacDonald P.J.P."/>
            <person name="McCowen C."/>
            <person name="Montmayeur A."/>
            <person name="Murphy C."/>
            <person name="Neiman D."/>
            <person name="Pearson M."/>
            <person name="Priest M."/>
            <person name="Roberts A."/>
            <person name="Saif S."/>
            <person name="Shea T."/>
            <person name="Sisk P."/>
            <person name="Stolte C."/>
            <person name="Sykes S."/>
            <person name="Wortman J."/>
            <person name="Nusbaum C."/>
            <person name="Birren B."/>
        </authorList>
    </citation>
    <scope>NUCLEOTIDE SEQUENCE [LARGE SCALE GENOMIC DNA]</scope>
    <source>
        <strain evidence="2 3">LL-WM9</strain>
    </source>
</reference>
<feature type="transmembrane region" description="Helical" evidence="1">
    <location>
        <begin position="15"/>
        <end position="33"/>
    </location>
</feature>
<comment type="caution">
    <text evidence="2">The sequence shown here is derived from an EMBL/GenBank/DDBJ whole genome shotgun (WGS) entry which is preliminary data.</text>
</comment>
<keyword evidence="1" id="KW-1133">Transmembrane helix</keyword>
<proteinExistence type="predicted"/>
<name>J0YPV6_9HYPH</name>
<protein>
    <submittedName>
        <fullName evidence="2">Uncharacterized protein</fullName>
    </submittedName>
</protein>
<keyword evidence="1" id="KW-0472">Membrane</keyword>
<evidence type="ECO:0000256" key="1">
    <source>
        <dbReference type="SAM" id="Phobius"/>
    </source>
</evidence>
<evidence type="ECO:0000313" key="2">
    <source>
        <dbReference type="EMBL" id="EJF76748.1"/>
    </source>
</evidence>
<evidence type="ECO:0000313" key="3">
    <source>
        <dbReference type="Proteomes" id="UP000008748"/>
    </source>
</evidence>